<name>A0A1E3APD4_9FIRM</name>
<dbReference type="PANTHER" id="PTHR34220:SF7">
    <property type="entry name" value="SENSOR HISTIDINE KINASE YPDA"/>
    <property type="match status" value="1"/>
</dbReference>
<dbReference type="RefSeq" id="WP_069158522.1">
    <property type="nucleotide sequence ID" value="NZ_DBFYTC010000084.1"/>
</dbReference>
<gene>
    <name evidence="11" type="primary">ypdA_27</name>
    <name evidence="11" type="ORF">BEH84_04723</name>
</gene>
<evidence type="ECO:0000259" key="9">
    <source>
        <dbReference type="PROSITE" id="PS50109"/>
    </source>
</evidence>
<dbReference type="EMBL" id="MCGI01000004">
    <property type="protein sequence ID" value="ODM10351.1"/>
    <property type="molecule type" value="Genomic_DNA"/>
</dbReference>
<dbReference type="SUPFAM" id="SSF55874">
    <property type="entry name" value="ATPase domain of HSP90 chaperone/DNA topoisomerase II/histidine kinase"/>
    <property type="match status" value="1"/>
</dbReference>
<comment type="subcellular location">
    <subcellularLocation>
        <location evidence="2">Membrane</location>
    </subcellularLocation>
</comment>
<dbReference type="InterPro" id="IPR005467">
    <property type="entry name" value="His_kinase_dom"/>
</dbReference>
<keyword evidence="8" id="KW-1133">Transmembrane helix</keyword>
<evidence type="ECO:0000256" key="2">
    <source>
        <dbReference type="ARBA" id="ARBA00004370"/>
    </source>
</evidence>
<dbReference type="PROSITE" id="PS50885">
    <property type="entry name" value="HAMP"/>
    <property type="match status" value="1"/>
</dbReference>
<dbReference type="CDD" id="cd06225">
    <property type="entry name" value="HAMP"/>
    <property type="match status" value="1"/>
</dbReference>
<dbReference type="Proteomes" id="UP000095003">
    <property type="component" value="Unassembled WGS sequence"/>
</dbReference>
<evidence type="ECO:0000256" key="5">
    <source>
        <dbReference type="ARBA" id="ARBA00022679"/>
    </source>
</evidence>
<evidence type="ECO:0000256" key="7">
    <source>
        <dbReference type="ARBA" id="ARBA00023012"/>
    </source>
</evidence>
<dbReference type="PANTHER" id="PTHR34220">
    <property type="entry name" value="SENSOR HISTIDINE KINASE YPDA"/>
    <property type="match status" value="1"/>
</dbReference>
<feature type="transmembrane region" description="Helical" evidence="8">
    <location>
        <begin position="20"/>
        <end position="41"/>
    </location>
</feature>
<evidence type="ECO:0000259" key="10">
    <source>
        <dbReference type="PROSITE" id="PS50885"/>
    </source>
</evidence>
<evidence type="ECO:0000256" key="6">
    <source>
        <dbReference type="ARBA" id="ARBA00022777"/>
    </source>
</evidence>
<keyword evidence="7" id="KW-0902">Two-component regulatory system</keyword>
<dbReference type="PROSITE" id="PS50109">
    <property type="entry name" value="HIS_KIN"/>
    <property type="match status" value="1"/>
</dbReference>
<dbReference type="GeneID" id="93301658"/>
<dbReference type="Pfam" id="PF06580">
    <property type="entry name" value="His_kinase"/>
    <property type="match status" value="1"/>
</dbReference>
<keyword evidence="8" id="KW-0472">Membrane</keyword>
<feature type="transmembrane region" description="Helical" evidence="8">
    <location>
        <begin position="268"/>
        <end position="287"/>
    </location>
</feature>
<comment type="caution">
    <text evidence="11">The sequence shown here is derived from an EMBL/GenBank/DDBJ whole genome shotgun (WGS) entry which is preliminary data.</text>
</comment>
<dbReference type="GO" id="GO:0000155">
    <property type="term" value="F:phosphorelay sensor kinase activity"/>
    <property type="evidence" value="ECO:0007669"/>
    <property type="project" value="InterPro"/>
</dbReference>
<dbReference type="InterPro" id="IPR010559">
    <property type="entry name" value="Sig_transdc_His_kin_internal"/>
</dbReference>
<evidence type="ECO:0000256" key="8">
    <source>
        <dbReference type="SAM" id="Phobius"/>
    </source>
</evidence>
<dbReference type="Pfam" id="PF02518">
    <property type="entry name" value="HATPase_c"/>
    <property type="match status" value="1"/>
</dbReference>
<dbReference type="Pfam" id="PF00672">
    <property type="entry name" value="HAMP"/>
    <property type="match status" value="1"/>
</dbReference>
<proteinExistence type="predicted"/>
<dbReference type="AlphaFoldDB" id="A0A1E3APD4"/>
<feature type="domain" description="HAMP" evidence="10">
    <location>
        <begin position="292"/>
        <end position="345"/>
    </location>
</feature>
<evidence type="ECO:0000313" key="12">
    <source>
        <dbReference type="Proteomes" id="UP000095003"/>
    </source>
</evidence>
<dbReference type="EC" id="2.7.13.3" evidence="3"/>
<accession>A0A1E3APD4</accession>
<dbReference type="InterPro" id="IPR036890">
    <property type="entry name" value="HATPase_C_sf"/>
</dbReference>
<dbReference type="InterPro" id="IPR050640">
    <property type="entry name" value="Bact_2-comp_sensor_kinase"/>
</dbReference>
<feature type="domain" description="Histidine kinase" evidence="9">
    <location>
        <begin position="452"/>
        <end position="557"/>
    </location>
</feature>
<evidence type="ECO:0000313" key="11">
    <source>
        <dbReference type="EMBL" id="ODM10351.1"/>
    </source>
</evidence>
<evidence type="ECO:0000256" key="3">
    <source>
        <dbReference type="ARBA" id="ARBA00012438"/>
    </source>
</evidence>
<dbReference type="SMART" id="SM00304">
    <property type="entry name" value="HAMP"/>
    <property type="match status" value="1"/>
</dbReference>
<sequence length="569" mass="65217">MEEKTKLFGYKNSVTVKSLALMIILSTAILLGMELISFYYMSVYEKSIMENYRNSLEMYCSYWDNKLDIINNSLLTVTSSSSSDSSYSNVCNSRDELVFQTAKKLLVNRMSDIAWNHENEVLVFVYVPDREVFLKSTNHLVSYDKRLEMDQDIKKYASGIRSYNSTKWDYFKSGTEDFFIQVYRIDGGYIGALVKCQTILDGVVQDNGMVSGIGLTDDEGKITYSLRGEAGGEEKKDTAVLLIPMTHIDGQLKVEAQRQNLFGDKTTFTFLSLITVSLGLLLLAWNVRYQVKAVLGPLNKLRSVMEKFSRGNLDVRLEEKNTNSEIDVLNHTFNEMAEQIVDLKIDVYEAELAREKTESNYMRVQIQPHFYTNILNLIYGLAQLKDFASIQKLSMTTGAYFRYLLGEKGTFVLLREEIQCVKNYIQIQQIRYKDEMEFELNAEEGMERQMVLPMILQTFAENSVKHNIGLVPLLRIRIDISSGNDRIYITVRDNGAGFEPDMLERINKNENISNKGEHIGITNVKERLRIFYGDTASVEINSRPGETLVKVVLPEILTQEERNEYHIGG</sequence>
<evidence type="ECO:0000256" key="4">
    <source>
        <dbReference type="ARBA" id="ARBA00022553"/>
    </source>
</evidence>
<keyword evidence="4" id="KW-0597">Phosphoprotein</keyword>
<dbReference type="InterPro" id="IPR003594">
    <property type="entry name" value="HATPase_dom"/>
</dbReference>
<dbReference type="InterPro" id="IPR003660">
    <property type="entry name" value="HAMP_dom"/>
</dbReference>
<dbReference type="Gene3D" id="3.30.565.10">
    <property type="entry name" value="Histidine kinase-like ATPase, C-terminal domain"/>
    <property type="match status" value="1"/>
</dbReference>
<dbReference type="Gene3D" id="6.10.340.10">
    <property type="match status" value="1"/>
</dbReference>
<keyword evidence="5 11" id="KW-0808">Transferase</keyword>
<dbReference type="GO" id="GO:0016020">
    <property type="term" value="C:membrane"/>
    <property type="evidence" value="ECO:0007669"/>
    <property type="project" value="UniProtKB-SubCell"/>
</dbReference>
<evidence type="ECO:0000256" key="1">
    <source>
        <dbReference type="ARBA" id="ARBA00000085"/>
    </source>
</evidence>
<protein>
    <recommendedName>
        <fullName evidence="3">histidine kinase</fullName>
        <ecNumber evidence="3">2.7.13.3</ecNumber>
    </recommendedName>
</protein>
<organism evidence="11 12">
    <name type="scientific">Eisenbergiella tayi</name>
    <dbReference type="NCBI Taxonomy" id="1432052"/>
    <lineage>
        <taxon>Bacteria</taxon>
        <taxon>Bacillati</taxon>
        <taxon>Bacillota</taxon>
        <taxon>Clostridia</taxon>
        <taxon>Lachnospirales</taxon>
        <taxon>Lachnospiraceae</taxon>
        <taxon>Eisenbergiella</taxon>
    </lineage>
</organism>
<keyword evidence="6 11" id="KW-0418">Kinase</keyword>
<dbReference type="SUPFAM" id="SSF158472">
    <property type="entry name" value="HAMP domain-like"/>
    <property type="match status" value="1"/>
</dbReference>
<keyword evidence="8" id="KW-0812">Transmembrane</keyword>
<comment type="catalytic activity">
    <reaction evidence="1">
        <text>ATP + protein L-histidine = ADP + protein N-phospho-L-histidine.</text>
        <dbReference type="EC" id="2.7.13.3"/>
    </reaction>
</comment>
<reference evidence="11 12" key="1">
    <citation type="submission" date="2016-07" db="EMBL/GenBank/DDBJ databases">
        <title>Characterization of isolates of Eisenbergiella tayi derived from blood cultures, using whole genome sequencing.</title>
        <authorList>
            <person name="Burdz T."/>
            <person name="Wiebe D."/>
            <person name="Huynh C."/>
            <person name="Bernard K."/>
        </authorList>
    </citation>
    <scope>NUCLEOTIDE SEQUENCE [LARGE SCALE GENOMIC DNA]</scope>
    <source>
        <strain evidence="11 12">NML 120489</strain>
    </source>
</reference>